<dbReference type="SUPFAM" id="SSF53335">
    <property type="entry name" value="S-adenosyl-L-methionine-dependent methyltransferases"/>
    <property type="match status" value="1"/>
</dbReference>
<feature type="domain" description="Methyltransferase" evidence="1">
    <location>
        <begin position="61"/>
        <end position="150"/>
    </location>
</feature>
<evidence type="ECO:0000259" key="1">
    <source>
        <dbReference type="Pfam" id="PF13649"/>
    </source>
</evidence>
<comment type="caution">
    <text evidence="2">The sequence shown here is derived from an EMBL/GenBank/DDBJ whole genome shotgun (WGS) entry which is preliminary data.</text>
</comment>
<dbReference type="RefSeq" id="WP_187785858.1">
    <property type="nucleotide sequence ID" value="NZ_JACTVA010000037.1"/>
</dbReference>
<dbReference type="InterPro" id="IPR041698">
    <property type="entry name" value="Methyltransf_25"/>
</dbReference>
<gene>
    <name evidence="2" type="ORF">IBL26_17790</name>
</gene>
<accession>A0ABR7RR05</accession>
<sequence>MPLAQPLPLHDLPALYRSVATRYREGTRTGRHFVPSKLKRDPATAVVLRQAAATPGGFGHVVDLGCGRGQLSLALLLAGLAERVSGYDLDMVRVQDAQRAARGLPAEYAAADLSRPELPEGDTLLLMDVLFLLPEPAQHALLAAMAAAARQRLLIRTLDPDAGWRSAVGLWNERLHRTLRGQPPFGLRAMQLPRMQAVLAGLGFDSTVTPCWEGTPFPNVLLVATRRG</sequence>
<keyword evidence="2" id="KW-0489">Methyltransferase</keyword>
<dbReference type="Pfam" id="PF13649">
    <property type="entry name" value="Methyltransf_25"/>
    <property type="match status" value="1"/>
</dbReference>
<dbReference type="Gene3D" id="3.40.50.150">
    <property type="entry name" value="Vaccinia Virus protein VP39"/>
    <property type="match status" value="1"/>
</dbReference>
<organism evidence="2 3">
    <name type="scientific">Teichococcus aerophilus</name>
    <dbReference type="NCBI Taxonomy" id="1224513"/>
    <lineage>
        <taxon>Bacteria</taxon>
        <taxon>Pseudomonadati</taxon>
        <taxon>Pseudomonadota</taxon>
        <taxon>Alphaproteobacteria</taxon>
        <taxon>Acetobacterales</taxon>
        <taxon>Roseomonadaceae</taxon>
        <taxon>Roseomonas</taxon>
    </lineage>
</organism>
<dbReference type="EMBL" id="JACTVA010000037">
    <property type="protein sequence ID" value="MBC9208706.1"/>
    <property type="molecule type" value="Genomic_DNA"/>
</dbReference>
<name>A0ABR7RR05_9PROT</name>
<keyword evidence="2" id="KW-0808">Transferase</keyword>
<proteinExistence type="predicted"/>
<protein>
    <submittedName>
        <fullName evidence="2">Methyltransferase domain-containing protein</fullName>
    </submittedName>
</protein>
<evidence type="ECO:0000313" key="2">
    <source>
        <dbReference type="EMBL" id="MBC9208706.1"/>
    </source>
</evidence>
<reference evidence="2 3" key="1">
    <citation type="journal article" date="2013" name="Int. J. Syst. Evol. Microbiol.">
        <title>Roseomonas aerophila sp. nov., isolated from air.</title>
        <authorList>
            <person name="Kim S.J."/>
            <person name="Weon H.Y."/>
            <person name="Ahn J.H."/>
            <person name="Hong S.B."/>
            <person name="Seok S.J."/>
            <person name="Whang K.S."/>
            <person name="Kwon S.W."/>
        </authorList>
    </citation>
    <scope>NUCLEOTIDE SEQUENCE [LARGE SCALE GENOMIC DNA]</scope>
    <source>
        <strain evidence="2 3">NBRC 108923</strain>
    </source>
</reference>
<dbReference type="GO" id="GO:0032259">
    <property type="term" value="P:methylation"/>
    <property type="evidence" value="ECO:0007669"/>
    <property type="project" value="UniProtKB-KW"/>
</dbReference>
<evidence type="ECO:0000313" key="3">
    <source>
        <dbReference type="Proteomes" id="UP000626026"/>
    </source>
</evidence>
<dbReference type="InterPro" id="IPR029063">
    <property type="entry name" value="SAM-dependent_MTases_sf"/>
</dbReference>
<dbReference type="GO" id="GO:0008168">
    <property type="term" value="F:methyltransferase activity"/>
    <property type="evidence" value="ECO:0007669"/>
    <property type="project" value="UniProtKB-KW"/>
</dbReference>
<keyword evidence="3" id="KW-1185">Reference proteome</keyword>
<dbReference type="Proteomes" id="UP000626026">
    <property type="component" value="Unassembled WGS sequence"/>
</dbReference>